<proteinExistence type="predicted"/>
<dbReference type="AlphaFoldDB" id="A0A2B0MQM1"/>
<dbReference type="Proteomes" id="UP000242656">
    <property type="component" value="Unassembled WGS sequence"/>
</dbReference>
<evidence type="ECO:0000313" key="2">
    <source>
        <dbReference type="Proteomes" id="UP000242656"/>
    </source>
</evidence>
<evidence type="ECO:0000313" key="1">
    <source>
        <dbReference type="EMBL" id="PFK46442.1"/>
    </source>
</evidence>
<protein>
    <submittedName>
        <fullName evidence="1">Uncharacterized protein</fullName>
    </submittedName>
</protein>
<comment type="caution">
    <text evidence="1">The sequence shown here is derived from an EMBL/GenBank/DDBJ whole genome shotgun (WGS) entry which is preliminary data.</text>
</comment>
<accession>A0A2B0MQM1</accession>
<dbReference type="RefSeq" id="WP_048556864.1">
    <property type="nucleotide sequence ID" value="NZ_CP012691.1"/>
</dbReference>
<organism evidence="1 2">
    <name type="scientific">Bacillus cereus</name>
    <dbReference type="NCBI Taxonomy" id="1396"/>
    <lineage>
        <taxon>Bacteria</taxon>
        <taxon>Bacillati</taxon>
        <taxon>Bacillota</taxon>
        <taxon>Bacilli</taxon>
        <taxon>Bacillales</taxon>
        <taxon>Bacillaceae</taxon>
        <taxon>Bacillus</taxon>
        <taxon>Bacillus cereus group</taxon>
    </lineage>
</organism>
<reference evidence="1 2" key="1">
    <citation type="submission" date="2017-09" db="EMBL/GenBank/DDBJ databases">
        <title>Large-scale bioinformatics analysis of Bacillus genomes uncovers conserved roles of natural products in bacterial physiology.</title>
        <authorList>
            <consortium name="Agbiome Team Llc"/>
            <person name="Bleich R.M."/>
            <person name="Grubbs K.J."/>
            <person name="Santa Maria K.C."/>
            <person name="Allen S.E."/>
            <person name="Farag S."/>
            <person name="Shank E.A."/>
            <person name="Bowers A."/>
        </authorList>
    </citation>
    <scope>NUCLEOTIDE SEQUENCE [LARGE SCALE GENOMIC DNA]</scope>
    <source>
        <strain evidence="1 2">AFS083043</strain>
    </source>
</reference>
<name>A0A2B0MQM1_BACCE</name>
<gene>
    <name evidence="1" type="ORF">COI93_04445</name>
</gene>
<sequence>MSKVGRRKKEYPEDKIKGIILSFVEDKGIRSEIPKRTLSEYAKKLFREGSIPWLDEEISDNYWVRTERRGFQLIEEYNAIVPKTLAQNSCNTVQLPKIEEIIKEHCKDLKQLQKNLFPYEKELTLSQDKNNALQDEINQLKERLNERNICIAALERKIKLQQETIFKLFNHGAVSNPKIRNLMEMGEEMDAIVKDAFQNIFNLKADQFLSMDFDSNRNVVNIDGQQPKRSLLDDFKNL</sequence>
<dbReference type="EMBL" id="NUWN01000017">
    <property type="protein sequence ID" value="PFK46442.1"/>
    <property type="molecule type" value="Genomic_DNA"/>
</dbReference>